<reference evidence="3" key="1">
    <citation type="journal article" date="2021" name="PeerJ">
        <title>Extensive microbial diversity within the chicken gut microbiome revealed by metagenomics and culture.</title>
        <authorList>
            <person name="Gilroy R."/>
            <person name="Ravi A."/>
            <person name="Getino M."/>
            <person name="Pursley I."/>
            <person name="Horton D.L."/>
            <person name="Alikhan N.F."/>
            <person name="Baker D."/>
            <person name="Gharbi K."/>
            <person name="Hall N."/>
            <person name="Watson M."/>
            <person name="Adriaenssens E.M."/>
            <person name="Foster-Nyarko E."/>
            <person name="Jarju S."/>
            <person name="Secka A."/>
            <person name="Antonio M."/>
            <person name="Oren A."/>
            <person name="Chaudhuri R.R."/>
            <person name="La Ragione R."/>
            <person name="Hildebrand F."/>
            <person name="Pallen M.J."/>
        </authorList>
    </citation>
    <scope>NUCLEOTIDE SEQUENCE</scope>
    <source>
        <strain evidence="3">ChiSjej1B19-8411</strain>
    </source>
</reference>
<dbReference type="InterPro" id="IPR010982">
    <property type="entry name" value="Lambda_DNA-bd_dom_sf"/>
</dbReference>
<dbReference type="SMART" id="SM00530">
    <property type="entry name" value="HTH_XRE"/>
    <property type="match status" value="1"/>
</dbReference>
<comment type="caution">
    <text evidence="3">The sequence shown here is derived from an EMBL/GenBank/DDBJ whole genome shotgun (WGS) entry which is preliminary data.</text>
</comment>
<dbReference type="AlphaFoldDB" id="A0A9D1WIR1"/>
<organism evidence="3 4">
    <name type="scientific">Candidatus Blautia gallistercoris</name>
    <dbReference type="NCBI Taxonomy" id="2838490"/>
    <lineage>
        <taxon>Bacteria</taxon>
        <taxon>Bacillati</taxon>
        <taxon>Bacillota</taxon>
        <taxon>Clostridia</taxon>
        <taxon>Lachnospirales</taxon>
        <taxon>Lachnospiraceae</taxon>
        <taxon>Blautia</taxon>
    </lineage>
</organism>
<evidence type="ECO:0000259" key="2">
    <source>
        <dbReference type="PROSITE" id="PS50943"/>
    </source>
</evidence>
<dbReference type="GO" id="GO:0003677">
    <property type="term" value="F:DNA binding"/>
    <property type="evidence" value="ECO:0007669"/>
    <property type="project" value="UniProtKB-KW"/>
</dbReference>
<dbReference type="InterPro" id="IPR001387">
    <property type="entry name" value="Cro/C1-type_HTH"/>
</dbReference>
<sequence>MKFERLQALREDADLTQRELGEYLHISQRAYAHYENGTRNIPVDMLIRLARYYNTSVDYLVGLTDQKEPWK</sequence>
<evidence type="ECO:0000256" key="1">
    <source>
        <dbReference type="ARBA" id="ARBA00023125"/>
    </source>
</evidence>
<dbReference type="Proteomes" id="UP000886817">
    <property type="component" value="Unassembled WGS sequence"/>
</dbReference>
<keyword evidence="1" id="KW-0238">DNA-binding</keyword>
<dbReference type="PANTHER" id="PTHR46558">
    <property type="entry name" value="TRACRIPTIONAL REGULATORY PROTEIN-RELATED-RELATED"/>
    <property type="match status" value="1"/>
</dbReference>
<dbReference type="CDD" id="cd00093">
    <property type="entry name" value="HTH_XRE"/>
    <property type="match status" value="1"/>
</dbReference>
<dbReference type="PROSITE" id="PS50943">
    <property type="entry name" value="HTH_CROC1"/>
    <property type="match status" value="1"/>
</dbReference>
<reference evidence="3" key="2">
    <citation type="submission" date="2021-04" db="EMBL/GenBank/DDBJ databases">
        <authorList>
            <person name="Gilroy R."/>
        </authorList>
    </citation>
    <scope>NUCLEOTIDE SEQUENCE</scope>
    <source>
        <strain evidence="3">ChiSjej1B19-8411</strain>
    </source>
</reference>
<dbReference type="Gene3D" id="1.10.260.40">
    <property type="entry name" value="lambda repressor-like DNA-binding domains"/>
    <property type="match status" value="1"/>
</dbReference>
<dbReference type="Pfam" id="PF01381">
    <property type="entry name" value="HTH_3"/>
    <property type="match status" value="1"/>
</dbReference>
<evidence type="ECO:0000313" key="3">
    <source>
        <dbReference type="EMBL" id="HIX59704.1"/>
    </source>
</evidence>
<dbReference type="PANTHER" id="PTHR46558:SF11">
    <property type="entry name" value="HTH-TYPE TRANSCRIPTIONAL REGULATOR XRE"/>
    <property type="match status" value="1"/>
</dbReference>
<feature type="domain" description="HTH cro/C1-type" evidence="2">
    <location>
        <begin position="6"/>
        <end position="60"/>
    </location>
</feature>
<evidence type="ECO:0000313" key="4">
    <source>
        <dbReference type="Proteomes" id="UP000886817"/>
    </source>
</evidence>
<accession>A0A9D1WIR1</accession>
<gene>
    <name evidence="3" type="ORF">IAA45_08325</name>
</gene>
<dbReference type="SUPFAM" id="SSF47413">
    <property type="entry name" value="lambda repressor-like DNA-binding domains"/>
    <property type="match status" value="1"/>
</dbReference>
<name>A0A9D1WIR1_9FIRM</name>
<proteinExistence type="predicted"/>
<protein>
    <submittedName>
        <fullName evidence="3">Helix-turn-helix domain-containing protein</fullName>
    </submittedName>
</protein>
<dbReference type="EMBL" id="DXEX01000181">
    <property type="protein sequence ID" value="HIX59704.1"/>
    <property type="molecule type" value="Genomic_DNA"/>
</dbReference>